<evidence type="ECO:0000313" key="3">
    <source>
        <dbReference type="EMBL" id="TPP58946.1"/>
    </source>
</evidence>
<dbReference type="CDD" id="cd20261">
    <property type="entry name" value="Complex1_LYR_LYRM1"/>
    <property type="match status" value="1"/>
</dbReference>
<dbReference type="Pfam" id="PF05347">
    <property type="entry name" value="Complex1_LYR"/>
    <property type="match status" value="1"/>
</dbReference>
<dbReference type="OrthoDB" id="275715at2759"/>
<organism evidence="3 4">
    <name type="scientific">Fasciola gigantica</name>
    <name type="common">Giant liver fluke</name>
    <dbReference type="NCBI Taxonomy" id="46835"/>
    <lineage>
        <taxon>Eukaryota</taxon>
        <taxon>Metazoa</taxon>
        <taxon>Spiralia</taxon>
        <taxon>Lophotrochozoa</taxon>
        <taxon>Platyhelminthes</taxon>
        <taxon>Trematoda</taxon>
        <taxon>Digenea</taxon>
        <taxon>Plagiorchiida</taxon>
        <taxon>Echinostomata</taxon>
        <taxon>Echinostomatoidea</taxon>
        <taxon>Fasciolidae</taxon>
        <taxon>Fasciola</taxon>
    </lineage>
</organism>
<comment type="similarity">
    <text evidence="1">Belongs to the complex I LYR family.</text>
</comment>
<dbReference type="InterPro" id="IPR040330">
    <property type="entry name" value="LYRM1"/>
</dbReference>
<evidence type="ECO:0000313" key="4">
    <source>
        <dbReference type="Proteomes" id="UP000316759"/>
    </source>
</evidence>
<dbReference type="PANTHER" id="PTHR14273:SF0">
    <property type="entry name" value="LYR MOTIF-CONTAINING PROTEIN 1"/>
    <property type="match status" value="1"/>
</dbReference>
<dbReference type="InterPro" id="IPR045294">
    <property type="entry name" value="Complex1_LYR_LYRM1"/>
</dbReference>
<gene>
    <name evidence="3" type="ORF">FGIG_05281</name>
</gene>
<keyword evidence="4" id="KW-1185">Reference proteome</keyword>
<dbReference type="Proteomes" id="UP000316759">
    <property type="component" value="Unassembled WGS sequence"/>
</dbReference>
<feature type="domain" description="Complex 1 LYR protein" evidence="2">
    <location>
        <begin position="17"/>
        <end position="81"/>
    </location>
</feature>
<accession>A0A504YEM4</accession>
<reference evidence="3 4" key="1">
    <citation type="submission" date="2019-04" db="EMBL/GenBank/DDBJ databases">
        <title>Annotation for the trematode Fasciola gigantica.</title>
        <authorList>
            <person name="Choi Y.-J."/>
        </authorList>
    </citation>
    <scope>NUCLEOTIDE SEQUENCE [LARGE SCALE GENOMIC DNA]</scope>
    <source>
        <strain evidence="3">Uganda_cow_1</strain>
    </source>
</reference>
<comment type="caution">
    <text evidence="3">The sequence shown here is derived from an EMBL/GenBank/DDBJ whole genome shotgun (WGS) entry which is preliminary data.</text>
</comment>
<dbReference type="PANTHER" id="PTHR14273">
    <property type="entry name" value="LYR MOTIF-CONTAINING PROTEIN 1"/>
    <property type="match status" value="1"/>
</dbReference>
<evidence type="ECO:0000256" key="1">
    <source>
        <dbReference type="ARBA" id="ARBA00009508"/>
    </source>
</evidence>
<sequence length="95" mass="10794">MAGYGTSLLVIQSTRPRVLALHRHFLRLARDWNPATGTLQDTMAEVGYICQQASTLFRQNAAITDEELIKAHIREAESRIELAKHYGTPYRRLAN</sequence>
<protein>
    <recommendedName>
        <fullName evidence="2">Complex 1 LYR protein domain-containing protein</fullName>
    </recommendedName>
</protein>
<dbReference type="STRING" id="46835.A0A504YEM4"/>
<evidence type="ECO:0000259" key="2">
    <source>
        <dbReference type="Pfam" id="PF05347"/>
    </source>
</evidence>
<proteinExistence type="inferred from homology"/>
<name>A0A504YEM4_FASGI</name>
<dbReference type="AlphaFoldDB" id="A0A504YEM4"/>
<dbReference type="GO" id="GO:0005739">
    <property type="term" value="C:mitochondrion"/>
    <property type="evidence" value="ECO:0007669"/>
    <property type="project" value="TreeGrafter"/>
</dbReference>
<dbReference type="InterPro" id="IPR008011">
    <property type="entry name" value="Complex1_LYR_dom"/>
</dbReference>
<dbReference type="EMBL" id="SUNJ01011356">
    <property type="protein sequence ID" value="TPP58946.1"/>
    <property type="molecule type" value="Genomic_DNA"/>
</dbReference>